<evidence type="ECO:0000313" key="2">
    <source>
        <dbReference type="Proteomes" id="UP000261948"/>
    </source>
</evidence>
<keyword evidence="2" id="KW-1185">Reference proteome</keyword>
<dbReference type="Proteomes" id="UP000261948">
    <property type="component" value="Unassembled WGS sequence"/>
</dbReference>
<proteinExistence type="predicted"/>
<organism evidence="1 2">
    <name type="scientific">Comamonas testosteroni</name>
    <name type="common">Pseudomonas testosteroni</name>
    <dbReference type="NCBI Taxonomy" id="285"/>
    <lineage>
        <taxon>Bacteria</taxon>
        <taxon>Pseudomonadati</taxon>
        <taxon>Pseudomonadota</taxon>
        <taxon>Betaproteobacteria</taxon>
        <taxon>Burkholderiales</taxon>
        <taxon>Comamonadaceae</taxon>
        <taxon>Comamonas</taxon>
    </lineage>
</organism>
<reference evidence="1 2" key="1">
    <citation type="submission" date="2018-08" db="EMBL/GenBank/DDBJ databases">
        <title>Comamonas testosteroni strain SWCO2.</title>
        <authorList>
            <person name="Jiang N."/>
            <person name="Zhang X.Z."/>
        </authorList>
    </citation>
    <scope>NUCLEOTIDE SEQUENCE [LARGE SCALE GENOMIC DNA]</scope>
    <source>
        <strain evidence="1 2">SWCO2</strain>
    </source>
</reference>
<dbReference type="OrthoDB" id="9877013at2"/>
<accession>A0A373FPV4</accession>
<dbReference type="AlphaFoldDB" id="A0A373FPV4"/>
<gene>
    <name evidence="1" type="ORF">DZC30_05095</name>
</gene>
<sequence length="225" mass="24161">MTEAKTTAPREVKKMVDRYKRTHAVADGVQPVAHQPLTTEKVLRSGGGWAHWQGHASVVVDGVSLSVYSRLESSANYSEAGTLLIARAEKGGFSLSVDLTSAAISSLVQGLNEGERKVRQIQALGSPSEVAEIDDWLLYEQTTGDYVKAKMGGMAFRVFANQLDHMSTPEVQLMTYSELGFRAGSQAVPSFLSPDAADELADALKAAAYRARMLKAEQIAQGGTA</sequence>
<dbReference type="EMBL" id="QURR01000004">
    <property type="protein sequence ID" value="RGE46146.1"/>
    <property type="molecule type" value="Genomic_DNA"/>
</dbReference>
<name>A0A373FPV4_COMTE</name>
<evidence type="ECO:0000313" key="1">
    <source>
        <dbReference type="EMBL" id="RGE46146.1"/>
    </source>
</evidence>
<comment type="caution">
    <text evidence="1">The sequence shown here is derived from an EMBL/GenBank/DDBJ whole genome shotgun (WGS) entry which is preliminary data.</text>
</comment>
<protein>
    <submittedName>
        <fullName evidence="1">Uncharacterized protein</fullName>
    </submittedName>
</protein>